<dbReference type="EMBL" id="CATKSH010000008">
    <property type="protein sequence ID" value="CAI9120792.1"/>
    <property type="molecule type" value="Genomic_DNA"/>
</dbReference>
<reference evidence="4" key="1">
    <citation type="submission" date="2023-03" db="EMBL/GenBank/DDBJ databases">
        <authorList>
            <person name="Cleenwerck I."/>
        </authorList>
    </citation>
    <scope>NUCLEOTIDE SEQUENCE</scope>
    <source>
        <strain evidence="4">LMG 32879</strain>
    </source>
</reference>
<dbReference type="Gene3D" id="3.30.70.260">
    <property type="match status" value="1"/>
</dbReference>
<proteinExistence type="inferred from homology"/>
<dbReference type="SUPFAM" id="SSF100950">
    <property type="entry name" value="NagB/RpiA/CoA transferase-like"/>
    <property type="match status" value="1"/>
</dbReference>
<evidence type="ECO:0000256" key="1">
    <source>
        <dbReference type="ARBA" id="ARBA00001713"/>
    </source>
</evidence>
<comment type="catalytic activity">
    <reaction evidence="1 3">
        <text>aldehydo-D-ribose 5-phosphate = D-ribulose 5-phosphate</text>
        <dbReference type="Rhea" id="RHEA:14657"/>
        <dbReference type="ChEBI" id="CHEBI:58121"/>
        <dbReference type="ChEBI" id="CHEBI:58273"/>
        <dbReference type="EC" id="5.3.1.6"/>
    </reaction>
</comment>
<feature type="active site" description="Proton acceptor" evidence="3">
    <location>
        <position position="120"/>
    </location>
</feature>
<accession>A0AA35UGF5</accession>
<dbReference type="InterPro" id="IPR037171">
    <property type="entry name" value="NagB/RpiA_transferase-like"/>
</dbReference>
<dbReference type="InterPro" id="IPR050262">
    <property type="entry name" value="Ribose-5P_isomerase"/>
</dbReference>
<name>A0AA35UGF5_9PROT</name>
<dbReference type="AlphaFoldDB" id="A0AA35UGF5"/>
<keyword evidence="2 3" id="KW-0413">Isomerase</keyword>
<comment type="pathway">
    <text evidence="3">Carbohydrate degradation; pentose phosphate pathway; D-ribose 5-phosphate from D-ribulose 5-phosphate (non-oxidative stage): step 1/1.</text>
</comment>
<dbReference type="RefSeq" id="WP_289841044.1">
    <property type="nucleotide sequence ID" value="NZ_CATKSH010000008.1"/>
</dbReference>
<dbReference type="NCBIfam" id="NF001924">
    <property type="entry name" value="PRK00702.1"/>
    <property type="match status" value="1"/>
</dbReference>
<dbReference type="CDD" id="cd01398">
    <property type="entry name" value="RPI_A"/>
    <property type="match status" value="1"/>
</dbReference>
<keyword evidence="5" id="KW-1185">Reference proteome</keyword>
<dbReference type="GO" id="GO:0004751">
    <property type="term" value="F:ribose-5-phosphate isomerase activity"/>
    <property type="evidence" value="ECO:0007669"/>
    <property type="project" value="UniProtKB-UniRule"/>
</dbReference>
<gene>
    <name evidence="3 4" type="primary">rpiA</name>
    <name evidence="4" type="ORF">LMG32879_001631</name>
</gene>
<dbReference type="FunFam" id="3.40.50.1360:FF:000001">
    <property type="entry name" value="Ribose-5-phosphate isomerase A"/>
    <property type="match status" value="1"/>
</dbReference>
<dbReference type="PANTHER" id="PTHR43748">
    <property type="entry name" value="RIBOSE-5-PHOSPHATE ISOMERASE 3, CHLOROPLASTIC-RELATED"/>
    <property type="match status" value="1"/>
</dbReference>
<dbReference type="Gene3D" id="3.40.50.1360">
    <property type="match status" value="1"/>
</dbReference>
<organism evidence="4 5">
    <name type="scientific">Brytella acorum</name>
    <dbReference type="NCBI Taxonomy" id="2959299"/>
    <lineage>
        <taxon>Bacteria</taxon>
        <taxon>Pseudomonadati</taxon>
        <taxon>Pseudomonadota</taxon>
        <taxon>Alphaproteobacteria</taxon>
        <taxon>Acetobacterales</taxon>
        <taxon>Acetobacteraceae</taxon>
        <taxon>Brytella</taxon>
    </lineage>
</organism>
<dbReference type="EC" id="5.3.1.6" evidence="3"/>
<feature type="binding site" evidence="3">
    <location>
        <begin position="111"/>
        <end position="114"/>
    </location>
    <ligand>
        <name>substrate</name>
    </ligand>
</feature>
<dbReference type="GO" id="GO:0009052">
    <property type="term" value="P:pentose-phosphate shunt, non-oxidative branch"/>
    <property type="evidence" value="ECO:0007669"/>
    <property type="project" value="UniProtKB-UniRule"/>
</dbReference>
<dbReference type="PANTHER" id="PTHR43748:SF3">
    <property type="entry name" value="RIBOSE-5-PHOSPHATE ISOMERASE 3, CHLOROPLASTIC-RELATED"/>
    <property type="match status" value="1"/>
</dbReference>
<comment type="similarity">
    <text evidence="3">Belongs to the ribose 5-phosphate isomerase family.</text>
</comment>
<dbReference type="HAMAP" id="MF_00170">
    <property type="entry name" value="Rib_5P_isom_A"/>
    <property type="match status" value="1"/>
</dbReference>
<dbReference type="NCBIfam" id="TIGR00021">
    <property type="entry name" value="rpiA"/>
    <property type="match status" value="1"/>
</dbReference>
<dbReference type="SUPFAM" id="SSF75445">
    <property type="entry name" value="D-ribose-5-phosphate isomerase (RpiA), lid domain"/>
    <property type="match status" value="1"/>
</dbReference>
<dbReference type="InterPro" id="IPR020672">
    <property type="entry name" value="Ribose5P_isomerase_typA_subgr"/>
</dbReference>
<feature type="binding site" evidence="3">
    <location>
        <position position="138"/>
    </location>
    <ligand>
        <name>substrate</name>
    </ligand>
</feature>
<evidence type="ECO:0000256" key="2">
    <source>
        <dbReference type="ARBA" id="ARBA00023235"/>
    </source>
</evidence>
<dbReference type="InterPro" id="IPR004788">
    <property type="entry name" value="Ribose5P_isomerase_type_A"/>
</dbReference>
<evidence type="ECO:0000313" key="5">
    <source>
        <dbReference type="Proteomes" id="UP001176960"/>
    </source>
</evidence>
<feature type="binding site" evidence="3">
    <location>
        <begin position="41"/>
        <end position="44"/>
    </location>
    <ligand>
        <name>substrate</name>
    </ligand>
</feature>
<protein>
    <recommendedName>
        <fullName evidence="3">Ribose-5-phosphate isomerase A</fullName>
        <ecNumber evidence="3">5.3.1.6</ecNumber>
    </recommendedName>
    <alternativeName>
        <fullName evidence="3">Phosphoriboisomerase A</fullName>
        <shortName evidence="3">PRI</shortName>
    </alternativeName>
</protein>
<evidence type="ECO:0000256" key="3">
    <source>
        <dbReference type="HAMAP-Rule" id="MF_00170"/>
    </source>
</evidence>
<sequence>MSSDLETDKARDVAAIERLKDQAAREAVRYIEDGMVVGLGTGSTARFMIQALGERVRDEGLRVWGLPTSEASTMQAREVGIPLTNFAAHPELDIAIDGADEVLNGTLFLVKGLGGALLREKIVASAAKRFVVIVDESKLVDHLGTKAPIPVEVVSWGWERAVHLLNKTGSIGCKPRMHRDGTLFVTDNGNMIIDCHYPSIEDPHALSEAIYDIVGVVDHGMFLNLTSEVLVAGHGGVRRMVP</sequence>
<feature type="binding site" evidence="3">
    <location>
        <begin position="97"/>
        <end position="100"/>
    </location>
    <ligand>
        <name>substrate</name>
    </ligand>
</feature>
<comment type="subunit">
    <text evidence="3">Homodimer.</text>
</comment>
<dbReference type="Pfam" id="PF06026">
    <property type="entry name" value="Rib_5-P_isom_A"/>
    <property type="match status" value="1"/>
</dbReference>
<comment type="caution">
    <text evidence="4">The sequence shown here is derived from an EMBL/GenBank/DDBJ whole genome shotgun (WGS) entry which is preliminary data.</text>
</comment>
<evidence type="ECO:0000313" key="4">
    <source>
        <dbReference type="EMBL" id="CAI9120792.1"/>
    </source>
</evidence>
<dbReference type="Proteomes" id="UP001176960">
    <property type="component" value="Unassembled WGS sequence"/>
</dbReference>
<comment type="function">
    <text evidence="3">Catalyzes the reversible conversion of ribose-5-phosphate to ribulose 5-phosphate.</text>
</comment>